<accession>A0A2A9MFC8</accession>
<protein>
    <submittedName>
        <fullName evidence="1">Uncharacterized protein</fullName>
    </submittedName>
</protein>
<evidence type="ECO:0000313" key="2">
    <source>
        <dbReference type="Proteomes" id="UP000224006"/>
    </source>
</evidence>
<sequence>MARVQDRWTIEGGGRPDMHARREYPFGAIINEMIRSGADWLVLVTKLRRGFRPLEAVAPKKAGICPEET</sequence>
<dbReference type="AlphaFoldDB" id="A0A2A9MFC8"/>
<proteinExistence type="predicted"/>
<organism evidence="1 2">
    <name type="scientific">Besnoitia besnoiti</name>
    <name type="common">Apicomplexan protozoan</name>
    <dbReference type="NCBI Taxonomy" id="94643"/>
    <lineage>
        <taxon>Eukaryota</taxon>
        <taxon>Sar</taxon>
        <taxon>Alveolata</taxon>
        <taxon>Apicomplexa</taxon>
        <taxon>Conoidasida</taxon>
        <taxon>Coccidia</taxon>
        <taxon>Eucoccidiorida</taxon>
        <taxon>Eimeriorina</taxon>
        <taxon>Sarcocystidae</taxon>
        <taxon>Besnoitia</taxon>
    </lineage>
</organism>
<keyword evidence="2" id="KW-1185">Reference proteome</keyword>
<dbReference type="GeneID" id="40312170"/>
<dbReference type="KEGG" id="bbes:BESB_072440"/>
<dbReference type="VEuPathDB" id="ToxoDB:BESB_072440"/>
<dbReference type="RefSeq" id="XP_029218101.1">
    <property type="nucleotide sequence ID" value="XM_029365617.1"/>
</dbReference>
<name>A0A2A9MFC8_BESBE</name>
<dbReference type="Proteomes" id="UP000224006">
    <property type="component" value="Unassembled WGS sequence"/>
</dbReference>
<reference evidence="1 2" key="1">
    <citation type="submission" date="2017-09" db="EMBL/GenBank/DDBJ databases">
        <title>Genome sequencing of Besnoitia besnoiti strain Bb-Ger1.</title>
        <authorList>
            <person name="Schares G."/>
            <person name="Venepally P."/>
            <person name="Lorenzi H.A."/>
        </authorList>
    </citation>
    <scope>NUCLEOTIDE SEQUENCE [LARGE SCALE GENOMIC DNA]</scope>
    <source>
        <strain evidence="1 2">Bb-Ger1</strain>
    </source>
</reference>
<comment type="caution">
    <text evidence="1">The sequence shown here is derived from an EMBL/GenBank/DDBJ whole genome shotgun (WGS) entry which is preliminary data.</text>
</comment>
<gene>
    <name evidence="1" type="ORF">BESB_072440</name>
</gene>
<evidence type="ECO:0000313" key="1">
    <source>
        <dbReference type="EMBL" id="PFH34092.1"/>
    </source>
</evidence>
<dbReference type="EMBL" id="NWUJ01000007">
    <property type="protein sequence ID" value="PFH34092.1"/>
    <property type="molecule type" value="Genomic_DNA"/>
</dbReference>